<dbReference type="AlphaFoldDB" id="A0A2T2X602"/>
<dbReference type="InterPro" id="IPR032466">
    <property type="entry name" value="Metal_Hydrolase"/>
</dbReference>
<dbReference type="PANTHER" id="PTHR43794">
    <property type="entry name" value="AMINOHYDROLASE SSNA-RELATED"/>
    <property type="match status" value="1"/>
</dbReference>
<dbReference type="Gene3D" id="2.30.40.10">
    <property type="entry name" value="Urease, subunit C, domain 1"/>
    <property type="match status" value="1"/>
</dbReference>
<evidence type="ECO:0000256" key="1">
    <source>
        <dbReference type="ARBA" id="ARBA00022801"/>
    </source>
</evidence>
<dbReference type="InterPro" id="IPR050287">
    <property type="entry name" value="MTA/SAH_deaminase"/>
</dbReference>
<feature type="domain" description="Amidohydrolase-related" evidence="2">
    <location>
        <begin position="58"/>
        <end position="421"/>
    </location>
</feature>
<sequence length="455" mass="50119">MIAIEHIDCLYPGVGKPIRDAYILVKESYEGGTIAEIGCGDITRNKDIHRVINASGCIAVPGLINTHHHLFQTMTRALATDHALFGWLDTLFPIWKNLTEDHIYYAALIGLGELLLSGCTTTSDHLYFVPQGQDAMRFFSASVEAAKTIGMRFYLTRGAMTLGENTGGRTPDYLKEDEDDVLTSMQDLVNKFHDPRPGAWVKVALGPVSVPAASSRLMKESAMLAEQLAVRLHTHAWEVKDEDTWAVNYYQKTQTDLLEEWGWLSARAWFAHGVHVDAITMEKLAKAKSGIAHCPSSNMRLGSGVAPVSQFLKAHIPVGLGVDGSASNDSSHLQAEMRQALFLARAVHGVRDMRIDDVFYMATRGGRDVLNWPAIGELAPGRNADIALFRLDDLEHTGGIHPLQTLILSAPTKAYYVVIGGDVRVDQGRIVTVDLLAAVQEHRLLTQQLWRAAYA</sequence>
<dbReference type="EC" id="3.5.4.43" evidence="3"/>
<dbReference type="InterPro" id="IPR011059">
    <property type="entry name" value="Metal-dep_hydrolase_composite"/>
</dbReference>
<name>A0A2T2X602_SULTH</name>
<protein>
    <submittedName>
        <fullName evidence="3">8-oxoguanine deaminase</fullName>
        <ecNumber evidence="3">3.5.4.43</ecNumber>
    </submittedName>
</protein>
<dbReference type="Proteomes" id="UP000242705">
    <property type="component" value="Unassembled WGS sequence"/>
</dbReference>
<evidence type="ECO:0000259" key="2">
    <source>
        <dbReference type="Pfam" id="PF01979"/>
    </source>
</evidence>
<dbReference type="SUPFAM" id="SSF51338">
    <property type="entry name" value="Composite domain of metallo-dependent hydrolases"/>
    <property type="match status" value="1"/>
</dbReference>
<dbReference type="CDD" id="cd01298">
    <property type="entry name" value="ATZ_TRZ_like"/>
    <property type="match status" value="1"/>
</dbReference>
<dbReference type="EMBL" id="PXYX01000001">
    <property type="protein sequence ID" value="PSR29924.1"/>
    <property type="molecule type" value="Genomic_DNA"/>
</dbReference>
<keyword evidence="1 3" id="KW-0378">Hydrolase</keyword>
<dbReference type="SUPFAM" id="SSF51556">
    <property type="entry name" value="Metallo-dependent hydrolases"/>
    <property type="match status" value="1"/>
</dbReference>
<dbReference type="InterPro" id="IPR006680">
    <property type="entry name" value="Amidohydro-rel"/>
</dbReference>
<comment type="caution">
    <text evidence="3">The sequence shown here is derived from an EMBL/GenBank/DDBJ whole genome shotgun (WGS) entry which is preliminary data.</text>
</comment>
<proteinExistence type="predicted"/>
<dbReference type="Gene3D" id="3.20.20.140">
    <property type="entry name" value="Metal-dependent hydrolases"/>
    <property type="match status" value="1"/>
</dbReference>
<organism evidence="3 4">
    <name type="scientific">Sulfobacillus thermosulfidooxidans</name>
    <dbReference type="NCBI Taxonomy" id="28034"/>
    <lineage>
        <taxon>Bacteria</taxon>
        <taxon>Bacillati</taxon>
        <taxon>Bacillota</taxon>
        <taxon>Clostridia</taxon>
        <taxon>Eubacteriales</taxon>
        <taxon>Clostridiales Family XVII. Incertae Sedis</taxon>
        <taxon>Sulfobacillus</taxon>
    </lineage>
</organism>
<gene>
    <name evidence="3" type="ORF">C7B47_01035</name>
</gene>
<evidence type="ECO:0000313" key="4">
    <source>
        <dbReference type="Proteomes" id="UP000242705"/>
    </source>
</evidence>
<reference evidence="3 4" key="1">
    <citation type="journal article" date="2014" name="BMC Genomics">
        <title>Comparison of environmental and isolate Sulfobacillus genomes reveals diverse carbon, sulfur, nitrogen, and hydrogen metabolisms.</title>
        <authorList>
            <person name="Justice N.B."/>
            <person name="Norman A."/>
            <person name="Brown C.T."/>
            <person name="Singh A."/>
            <person name="Thomas B.C."/>
            <person name="Banfield J.F."/>
        </authorList>
    </citation>
    <scope>NUCLEOTIDE SEQUENCE [LARGE SCALE GENOMIC DNA]</scope>
    <source>
        <strain evidence="3">AMDSBA5</strain>
    </source>
</reference>
<dbReference type="PANTHER" id="PTHR43794:SF11">
    <property type="entry name" value="AMIDOHYDROLASE-RELATED DOMAIN-CONTAINING PROTEIN"/>
    <property type="match status" value="1"/>
</dbReference>
<accession>A0A2T2X602</accession>
<dbReference type="Pfam" id="PF01979">
    <property type="entry name" value="Amidohydro_1"/>
    <property type="match status" value="1"/>
</dbReference>
<evidence type="ECO:0000313" key="3">
    <source>
        <dbReference type="EMBL" id="PSR29924.1"/>
    </source>
</evidence>
<dbReference type="GO" id="GO:0018763">
    <property type="term" value="F:hydroxydechloroatrazine ethylaminohydrolase activity"/>
    <property type="evidence" value="ECO:0007669"/>
    <property type="project" value="UniProtKB-EC"/>
</dbReference>